<protein>
    <submittedName>
        <fullName evidence="2">Uncharacterized protein</fullName>
    </submittedName>
</protein>
<evidence type="ECO:0000313" key="3">
    <source>
        <dbReference type="Proteomes" id="UP000233551"/>
    </source>
</evidence>
<sequence length="203" mass="22025">MGWAAGGAGLGRAGPDWLLGRTGRVAGPNGPLLDWAIGGLGWAAAESGLDCYLRREAVRSGRDGSTRWLPTSKDSPAPGTDWGSSWSRARDAVPRAEGVGEELRGTFVCEFEGREGELRESEVRESEVREKVSSESECVESERECRGGESSCGGISGYFNYGSEVSSQYCATYDIAIGGHMKSHVRRSPLRPTWCFLMHRPDF</sequence>
<reference evidence="2 3" key="1">
    <citation type="submission" date="2017-11" db="EMBL/GenBank/DDBJ databases">
        <title>De-novo sequencing of pomegranate (Punica granatum L.) genome.</title>
        <authorList>
            <person name="Akparov Z."/>
            <person name="Amiraslanov A."/>
            <person name="Hajiyeva S."/>
            <person name="Abbasov M."/>
            <person name="Kaur K."/>
            <person name="Hamwieh A."/>
            <person name="Solovyev V."/>
            <person name="Salamov A."/>
            <person name="Braich B."/>
            <person name="Kosarev P."/>
            <person name="Mahmoud A."/>
            <person name="Hajiyev E."/>
            <person name="Babayeva S."/>
            <person name="Izzatullayeva V."/>
            <person name="Mammadov A."/>
            <person name="Mammadov A."/>
            <person name="Sharifova S."/>
            <person name="Ojaghi J."/>
            <person name="Eynullazada K."/>
            <person name="Bayramov B."/>
            <person name="Abdulazimova A."/>
            <person name="Shahmuradov I."/>
        </authorList>
    </citation>
    <scope>NUCLEOTIDE SEQUENCE [LARGE SCALE GENOMIC DNA]</scope>
    <source>
        <strain evidence="3">cv. AG2017</strain>
        <tissue evidence="2">Leaf</tissue>
    </source>
</reference>
<evidence type="ECO:0000256" key="1">
    <source>
        <dbReference type="SAM" id="MobiDB-lite"/>
    </source>
</evidence>
<keyword evidence="3" id="KW-1185">Reference proteome</keyword>
<dbReference type="Proteomes" id="UP000233551">
    <property type="component" value="Unassembled WGS sequence"/>
</dbReference>
<comment type="caution">
    <text evidence="2">The sequence shown here is derived from an EMBL/GenBank/DDBJ whole genome shotgun (WGS) entry which is preliminary data.</text>
</comment>
<gene>
    <name evidence="2" type="ORF">CRG98_033284</name>
</gene>
<name>A0A2I0IQP1_PUNGR</name>
<evidence type="ECO:0000313" key="2">
    <source>
        <dbReference type="EMBL" id="PKI46308.1"/>
    </source>
</evidence>
<dbReference type="AlphaFoldDB" id="A0A2I0IQP1"/>
<proteinExistence type="predicted"/>
<feature type="region of interest" description="Disordered" evidence="1">
    <location>
        <begin position="63"/>
        <end position="86"/>
    </location>
</feature>
<organism evidence="2 3">
    <name type="scientific">Punica granatum</name>
    <name type="common">Pomegranate</name>
    <dbReference type="NCBI Taxonomy" id="22663"/>
    <lineage>
        <taxon>Eukaryota</taxon>
        <taxon>Viridiplantae</taxon>
        <taxon>Streptophyta</taxon>
        <taxon>Embryophyta</taxon>
        <taxon>Tracheophyta</taxon>
        <taxon>Spermatophyta</taxon>
        <taxon>Magnoliopsida</taxon>
        <taxon>eudicotyledons</taxon>
        <taxon>Gunneridae</taxon>
        <taxon>Pentapetalae</taxon>
        <taxon>rosids</taxon>
        <taxon>malvids</taxon>
        <taxon>Myrtales</taxon>
        <taxon>Lythraceae</taxon>
        <taxon>Punica</taxon>
    </lineage>
</organism>
<dbReference type="EMBL" id="PGOL01002642">
    <property type="protein sequence ID" value="PKI46308.1"/>
    <property type="molecule type" value="Genomic_DNA"/>
</dbReference>
<accession>A0A2I0IQP1</accession>